<dbReference type="SUPFAM" id="SSF46579">
    <property type="entry name" value="Prefoldin"/>
    <property type="match status" value="1"/>
</dbReference>
<dbReference type="GO" id="GO:0071629">
    <property type="term" value="P:cytoplasm protein quality control by the ubiquitin-proteasome system"/>
    <property type="evidence" value="ECO:0007669"/>
    <property type="project" value="EnsemblFungi"/>
</dbReference>
<dbReference type="STRING" id="1408657.A0A0W4ZML0"/>
<evidence type="ECO:0000256" key="1">
    <source>
        <dbReference type="ARBA" id="ARBA00008045"/>
    </source>
</evidence>
<name>A0A0W4ZML0_PNEJ7</name>
<dbReference type="GO" id="GO:0032968">
    <property type="term" value="P:positive regulation of transcription elongation by RNA polymerase II"/>
    <property type="evidence" value="ECO:0007669"/>
    <property type="project" value="EnsemblFungi"/>
</dbReference>
<evidence type="ECO:0000256" key="4">
    <source>
        <dbReference type="PIRNR" id="PIRNR016477"/>
    </source>
</evidence>
<dbReference type="OrthoDB" id="10250441at2759"/>
<dbReference type="CDD" id="cd23165">
    <property type="entry name" value="Prefoldin_4"/>
    <property type="match status" value="1"/>
</dbReference>
<dbReference type="PIRSF" id="PIRSF016477">
    <property type="entry name" value="Prefoldin_subunit_4"/>
    <property type="match status" value="1"/>
</dbReference>
<dbReference type="GO" id="GO:0016272">
    <property type="term" value="C:prefoldin complex"/>
    <property type="evidence" value="ECO:0007669"/>
    <property type="project" value="UniProtKB-UniRule"/>
</dbReference>
<dbReference type="FunFam" id="1.10.287.370:FF:000005">
    <property type="entry name" value="Prefoldin subunit 4"/>
    <property type="match status" value="1"/>
</dbReference>
<dbReference type="InterPro" id="IPR009053">
    <property type="entry name" value="Prefoldin"/>
</dbReference>
<dbReference type="Gene3D" id="1.10.287.370">
    <property type="match status" value="1"/>
</dbReference>
<keyword evidence="2 4" id="KW-0143">Chaperone</keyword>
<keyword evidence="5" id="KW-0175">Coiled coil</keyword>
<feature type="coiled-coil region" evidence="5">
    <location>
        <begin position="83"/>
        <end position="117"/>
    </location>
</feature>
<keyword evidence="7" id="KW-1185">Reference proteome</keyword>
<dbReference type="GO" id="GO:0051082">
    <property type="term" value="F:unfolded protein binding"/>
    <property type="evidence" value="ECO:0007669"/>
    <property type="project" value="InterPro"/>
</dbReference>
<dbReference type="GO" id="GO:0007021">
    <property type="term" value="P:tubulin complex assembly"/>
    <property type="evidence" value="ECO:0007669"/>
    <property type="project" value="EnsemblFungi"/>
</dbReference>
<protein>
    <recommendedName>
        <fullName evidence="4">Prefoldin subunit 4</fullName>
    </recommendedName>
</protein>
<dbReference type="InterPro" id="IPR002777">
    <property type="entry name" value="PFD_beta-like"/>
</dbReference>
<dbReference type="InterPro" id="IPR016661">
    <property type="entry name" value="PFDN4"/>
</dbReference>
<dbReference type="EMBL" id="LFWA01000009">
    <property type="protein sequence ID" value="KTW29542.1"/>
    <property type="molecule type" value="Genomic_DNA"/>
</dbReference>
<dbReference type="GO" id="GO:0015631">
    <property type="term" value="F:tubulin binding"/>
    <property type="evidence" value="ECO:0007669"/>
    <property type="project" value="EnsemblFungi"/>
</dbReference>
<comment type="subunit">
    <text evidence="4">Heterohexamer of two PFD-alpha type and four PFD-beta type subunits.</text>
</comment>
<dbReference type="AlphaFoldDB" id="A0A0W4ZML0"/>
<dbReference type="VEuPathDB" id="FungiDB:T551_02158"/>
<dbReference type="Proteomes" id="UP000053447">
    <property type="component" value="Unassembled WGS sequence"/>
</dbReference>
<proteinExistence type="inferred from homology"/>
<accession>A0A0W4ZML0</accession>
<organism evidence="6 7">
    <name type="scientific">Pneumocystis jirovecii (strain RU7)</name>
    <name type="common">Human pneumocystis pneumonia agent</name>
    <dbReference type="NCBI Taxonomy" id="1408657"/>
    <lineage>
        <taxon>Eukaryota</taxon>
        <taxon>Fungi</taxon>
        <taxon>Dikarya</taxon>
        <taxon>Ascomycota</taxon>
        <taxon>Taphrinomycotina</taxon>
        <taxon>Pneumocystomycetes</taxon>
        <taxon>Pneumocystaceae</taxon>
        <taxon>Pneumocystis</taxon>
    </lineage>
</organism>
<dbReference type="Pfam" id="PF01920">
    <property type="entry name" value="Prefoldin_2"/>
    <property type="match status" value="1"/>
</dbReference>
<evidence type="ECO:0000313" key="6">
    <source>
        <dbReference type="EMBL" id="KTW29542.1"/>
    </source>
</evidence>
<dbReference type="PANTHER" id="PTHR21100">
    <property type="entry name" value="PREFOLDIN SUBUNIT 4"/>
    <property type="match status" value="1"/>
</dbReference>
<dbReference type="GeneID" id="28940676"/>
<evidence type="ECO:0000256" key="5">
    <source>
        <dbReference type="SAM" id="Coils"/>
    </source>
</evidence>
<reference evidence="7" key="1">
    <citation type="journal article" date="2016" name="Nat. Commun.">
        <title>Genome analysis of three Pneumocystis species reveals adaptation mechanisms to life exclusively in mammalian hosts.</title>
        <authorList>
            <person name="Ma L."/>
            <person name="Chen Z."/>
            <person name="Huang D.W."/>
            <person name="Kutty G."/>
            <person name="Ishihara M."/>
            <person name="Wang H."/>
            <person name="Abouelleil A."/>
            <person name="Bishop L."/>
            <person name="Davey E."/>
            <person name="Deng R."/>
            <person name="Deng X."/>
            <person name="Fan L."/>
            <person name="Fantoni G."/>
            <person name="Fitzgerald M."/>
            <person name="Gogineni E."/>
            <person name="Goldberg J.M."/>
            <person name="Handley G."/>
            <person name="Hu X."/>
            <person name="Huber C."/>
            <person name="Jiao X."/>
            <person name="Jones K."/>
            <person name="Levin J.Z."/>
            <person name="Liu Y."/>
            <person name="Macdonald P."/>
            <person name="Melnikov A."/>
            <person name="Raley C."/>
            <person name="Sassi M."/>
            <person name="Sherman B.T."/>
            <person name="Song X."/>
            <person name="Sykes S."/>
            <person name="Tran B."/>
            <person name="Walsh L."/>
            <person name="Xia Y."/>
            <person name="Yang J."/>
            <person name="Young S."/>
            <person name="Zeng Q."/>
            <person name="Zheng X."/>
            <person name="Stephens R."/>
            <person name="Nusbaum C."/>
            <person name="Birren B.W."/>
            <person name="Azadi P."/>
            <person name="Lempicki R.A."/>
            <person name="Cuomo C.A."/>
            <person name="Kovacs J.A."/>
        </authorList>
    </citation>
    <scope>NUCLEOTIDE SEQUENCE [LARGE SCALE GENOMIC DNA]</scope>
    <source>
        <strain evidence="7">RU7</strain>
    </source>
</reference>
<dbReference type="PANTHER" id="PTHR21100:SF9">
    <property type="entry name" value="PREFOLDIN SUBUNIT 4"/>
    <property type="match status" value="1"/>
</dbReference>
<dbReference type="GO" id="GO:0005737">
    <property type="term" value="C:cytoplasm"/>
    <property type="evidence" value="ECO:0007669"/>
    <property type="project" value="EnsemblFungi"/>
</dbReference>
<evidence type="ECO:0000256" key="2">
    <source>
        <dbReference type="ARBA" id="ARBA00023186"/>
    </source>
</evidence>
<evidence type="ECO:0000313" key="7">
    <source>
        <dbReference type="Proteomes" id="UP000053447"/>
    </source>
</evidence>
<dbReference type="RefSeq" id="XP_018229373.1">
    <property type="nucleotide sequence ID" value="XM_018374421.1"/>
</dbReference>
<dbReference type="GO" id="GO:0006457">
    <property type="term" value="P:protein folding"/>
    <property type="evidence" value="ECO:0007669"/>
    <property type="project" value="UniProtKB-UniRule"/>
</dbReference>
<evidence type="ECO:0000256" key="3">
    <source>
        <dbReference type="ARBA" id="ARBA00024667"/>
    </source>
</evidence>
<dbReference type="eggNOG" id="KOG1760">
    <property type="taxonomic scope" value="Eukaryota"/>
</dbReference>
<gene>
    <name evidence="6" type="ORF">T551_02158</name>
</gene>
<comment type="similarity">
    <text evidence="1 4">Belongs to the prefoldin subunit beta family.</text>
</comment>
<comment type="caution">
    <text evidence="6">The sequence shown here is derived from an EMBL/GenBank/DDBJ whole genome shotgun (WGS) entry which is preliminary data.</text>
</comment>
<sequence>MNRMLDPADETDADVNWNDQCKINTFSKLNQRLQNRTRSLKDRSLEKECMEDIVAELELADENESLFYKVGDAFVLLPFDEVQERLEMEQSQVNEEVSKLETEISELNNDMEELKKDLYKKFGKAINLET</sequence>
<comment type="function">
    <text evidence="3 4">Binds specifically to cytosolic chaperonin (c-CPN) and transfers target proteins to it. Binds to nascent polypeptide chain and promotes folding in an environment in which there are many competing pathways for nonnative proteins.</text>
</comment>